<organism evidence="2 3">
    <name type="scientific">Opisthorchis felineus</name>
    <dbReference type="NCBI Taxonomy" id="147828"/>
    <lineage>
        <taxon>Eukaryota</taxon>
        <taxon>Metazoa</taxon>
        <taxon>Spiralia</taxon>
        <taxon>Lophotrochozoa</taxon>
        <taxon>Platyhelminthes</taxon>
        <taxon>Trematoda</taxon>
        <taxon>Digenea</taxon>
        <taxon>Opisthorchiida</taxon>
        <taxon>Opisthorchiata</taxon>
        <taxon>Opisthorchiidae</taxon>
        <taxon>Opisthorchis</taxon>
    </lineage>
</organism>
<gene>
    <name evidence="2" type="ORF">CRM22_008106</name>
</gene>
<keyword evidence="1" id="KW-1133">Transmembrane helix</keyword>
<dbReference type="EMBL" id="SJOL01008063">
    <property type="protein sequence ID" value="TGZ61205.1"/>
    <property type="molecule type" value="Genomic_DNA"/>
</dbReference>
<evidence type="ECO:0000313" key="3">
    <source>
        <dbReference type="Proteomes" id="UP000308267"/>
    </source>
</evidence>
<keyword evidence="1" id="KW-0812">Transmembrane</keyword>
<feature type="non-terminal residue" evidence="2">
    <location>
        <position position="134"/>
    </location>
</feature>
<dbReference type="Proteomes" id="UP000308267">
    <property type="component" value="Unassembled WGS sequence"/>
</dbReference>
<sequence>MKQLVVPPTTYYTFVTYHPPHIECLAPLTCQLFIIIFIHLVTHHHHHHHPISTYLGSQSLLKAMCMDGRKPIAFVVQRFLHPVDQPTIASSYAHCIILLLQLILITSSTVLFGFYSPYFPLLQVCAYQHRCLIV</sequence>
<evidence type="ECO:0000313" key="2">
    <source>
        <dbReference type="EMBL" id="TGZ61205.1"/>
    </source>
</evidence>
<protein>
    <submittedName>
        <fullName evidence="2">Uncharacterized protein</fullName>
    </submittedName>
</protein>
<evidence type="ECO:0000256" key="1">
    <source>
        <dbReference type="SAM" id="Phobius"/>
    </source>
</evidence>
<reference evidence="2 3" key="1">
    <citation type="journal article" date="2019" name="BMC Genomics">
        <title>New insights from Opisthorchis felineus genome: update on genomics of the epidemiologically important liver flukes.</title>
        <authorList>
            <person name="Ershov N.I."/>
            <person name="Mordvinov V.A."/>
            <person name="Prokhortchouk E.B."/>
            <person name="Pakharukova M.Y."/>
            <person name="Gunbin K.V."/>
            <person name="Ustyantsev K."/>
            <person name="Genaev M.A."/>
            <person name="Blinov A.G."/>
            <person name="Mazur A."/>
            <person name="Boulygina E."/>
            <person name="Tsygankova S."/>
            <person name="Khrameeva E."/>
            <person name="Chekanov N."/>
            <person name="Fan G."/>
            <person name="Xiao A."/>
            <person name="Zhang H."/>
            <person name="Xu X."/>
            <person name="Yang H."/>
            <person name="Solovyev V."/>
            <person name="Lee S.M."/>
            <person name="Liu X."/>
            <person name="Afonnikov D.A."/>
            <person name="Skryabin K.G."/>
        </authorList>
    </citation>
    <scope>NUCLEOTIDE SEQUENCE [LARGE SCALE GENOMIC DNA]</scope>
    <source>
        <strain evidence="2">AK-0245</strain>
        <tissue evidence="2">Whole organism</tissue>
    </source>
</reference>
<keyword evidence="1" id="KW-0472">Membrane</keyword>
<keyword evidence="3" id="KW-1185">Reference proteome</keyword>
<name>A0A4S2LCQ5_OPIFE</name>
<feature type="transmembrane region" description="Helical" evidence="1">
    <location>
        <begin position="95"/>
        <end position="115"/>
    </location>
</feature>
<feature type="transmembrane region" description="Helical" evidence="1">
    <location>
        <begin position="20"/>
        <end position="41"/>
    </location>
</feature>
<dbReference type="AlphaFoldDB" id="A0A4S2LCQ5"/>
<comment type="caution">
    <text evidence="2">The sequence shown here is derived from an EMBL/GenBank/DDBJ whole genome shotgun (WGS) entry which is preliminary data.</text>
</comment>
<proteinExistence type="predicted"/>
<accession>A0A4S2LCQ5</accession>